<dbReference type="STRING" id="39029.BSR42_02350"/>
<dbReference type="NCBIfam" id="TIGR00250">
    <property type="entry name" value="RNAse_H_YqgF"/>
    <property type="match status" value="1"/>
</dbReference>
<dbReference type="InterPro" id="IPR037027">
    <property type="entry name" value="YqgF/RNaseH-like_dom_sf"/>
</dbReference>
<proteinExistence type="inferred from homology"/>
<evidence type="ECO:0000256" key="3">
    <source>
        <dbReference type="ARBA" id="ARBA00022722"/>
    </source>
</evidence>
<dbReference type="HAMAP" id="MF_00651">
    <property type="entry name" value="Nuclease_YqgF"/>
    <property type="match status" value="1"/>
</dbReference>
<keyword evidence="3 5" id="KW-0540">Nuclease</keyword>
<dbReference type="GO" id="GO:0004518">
    <property type="term" value="F:nuclease activity"/>
    <property type="evidence" value="ECO:0007669"/>
    <property type="project" value="UniProtKB-KW"/>
</dbReference>
<evidence type="ECO:0000259" key="6">
    <source>
        <dbReference type="SMART" id="SM00732"/>
    </source>
</evidence>
<dbReference type="FunCoup" id="A0A0J6ZPG0">
    <property type="interactions" value="292"/>
</dbReference>
<dbReference type="PANTHER" id="PTHR33317">
    <property type="entry name" value="POLYNUCLEOTIDYL TRANSFERASE, RIBONUCLEASE H-LIKE SUPERFAMILY PROTEIN"/>
    <property type="match status" value="1"/>
</dbReference>
<gene>
    <name evidence="7" type="ORF">AB840_06105</name>
</gene>
<keyword evidence="4 5" id="KW-0378">Hydrolase</keyword>
<dbReference type="EC" id="3.1.-.-" evidence="5"/>
<sequence length="138" mass="15866">MRILGLDVGSKTIGVACSDALLITAQGLETIHRTTQKKDFQRLLDIVREKEVHRVVVGMPRHMNGDRSINIDKIEQMVDELRKVMPEMDFVYWDERLTTVMAERELIAANVRRNKRKQVIDKMAAVFILQNYLDAQGG</sequence>
<dbReference type="SUPFAM" id="SSF53098">
    <property type="entry name" value="Ribonuclease H-like"/>
    <property type="match status" value="1"/>
</dbReference>
<dbReference type="InterPro" id="IPR006641">
    <property type="entry name" value="YqgF/RNaseH-like_dom"/>
</dbReference>
<comment type="subcellular location">
    <subcellularLocation>
        <location evidence="5">Cytoplasm</location>
    </subcellularLocation>
</comment>
<dbReference type="Gene3D" id="3.30.420.140">
    <property type="entry name" value="YqgF/RNase H-like domain"/>
    <property type="match status" value="1"/>
</dbReference>
<keyword evidence="8" id="KW-1185">Reference proteome</keyword>
<evidence type="ECO:0000256" key="2">
    <source>
        <dbReference type="ARBA" id="ARBA00022517"/>
    </source>
</evidence>
<dbReference type="PATRIC" id="fig|1122219.3.peg.674"/>
<dbReference type="InterPro" id="IPR005227">
    <property type="entry name" value="YqgF"/>
</dbReference>
<evidence type="ECO:0000256" key="4">
    <source>
        <dbReference type="ARBA" id="ARBA00022801"/>
    </source>
</evidence>
<dbReference type="GO" id="GO:0016788">
    <property type="term" value="F:hydrolase activity, acting on ester bonds"/>
    <property type="evidence" value="ECO:0007669"/>
    <property type="project" value="UniProtKB-UniRule"/>
</dbReference>
<dbReference type="InterPro" id="IPR012337">
    <property type="entry name" value="RNaseH-like_sf"/>
</dbReference>
<accession>A0A0J6ZPG0</accession>
<keyword evidence="1 5" id="KW-0963">Cytoplasm</keyword>
<dbReference type="InParanoid" id="A0A0J6ZPG0"/>
<dbReference type="CDD" id="cd16964">
    <property type="entry name" value="YqgF"/>
    <property type="match status" value="1"/>
</dbReference>
<organism evidence="7 8">
    <name type="scientific">Megasphaera cerevisiae DSM 20462</name>
    <dbReference type="NCBI Taxonomy" id="1122219"/>
    <lineage>
        <taxon>Bacteria</taxon>
        <taxon>Bacillati</taxon>
        <taxon>Bacillota</taxon>
        <taxon>Negativicutes</taxon>
        <taxon>Veillonellales</taxon>
        <taxon>Veillonellaceae</taxon>
        <taxon>Megasphaera</taxon>
    </lineage>
</organism>
<evidence type="ECO:0000313" key="7">
    <source>
        <dbReference type="EMBL" id="KMO86781.1"/>
    </source>
</evidence>
<dbReference type="GO" id="GO:0000967">
    <property type="term" value="P:rRNA 5'-end processing"/>
    <property type="evidence" value="ECO:0007669"/>
    <property type="project" value="UniProtKB-UniRule"/>
</dbReference>
<dbReference type="AlphaFoldDB" id="A0A0J6ZPG0"/>
<dbReference type="Pfam" id="PF03652">
    <property type="entry name" value="RuvX"/>
    <property type="match status" value="1"/>
</dbReference>
<reference evidence="7 8" key="1">
    <citation type="submission" date="2015-06" db="EMBL/GenBank/DDBJ databases">
        <title>Draft genome sequence of beer spoilage bacterium Megasphaera cerevisiae type strain 20462.</title>
        <authorList>
            <person name="Kutumbaka K."/>
            <person name="Pasmowitz J."/>
            <person name="Mategko J."/>
            <person name="Reyes D."/>
            <person name="Friedrich A."/>
            <person name="Han S."/>
            <person name="Martens-Habbena W."/>
            <person name="Neal-McKinney J."/>
            <person name="Janagama H.K."/>
            <person name="Nadala C."/>
            <person name="Samadpour M."/>
        </authorList>
    </citation>
    <scope>NUCLEOTIDE SEQUENCE [LARGE SCALE GENOMIC DNA]</scope>
    <source>
        <strain evidence="7 8">DSM 20462</strain>
    </source>
</reference>
<dbReference type="PANTHER" id="PTHR33317:SF4">
    <property type="entry name" value="POLYNUCLEOTIDYL TRANSFERASE, RIBONUCLEASE H-LIKE SUPERFAMILY PROTEIN"/>
    <property type="match status" value="1"/>
</dbReference>
<name>A0A0J6ZPG0_9FIRM</name>
<evidence type="ECO:0000256" key="1">
    <source>
        <dbReference type="ARBA" id="ARBA00022490"/>
    </source>
</evidence>
<evidence type="ECO:0000256" key="5">
    <source>
        <dbReference type="HAMAP-Rule" id="MF_00651"/>
    </source>
</evidence>
<dbReference type="RefSeq" id="WP_048513949.1">
    <property type="nucleotide sequence ID" value="NZ_FUXD01000001.1"/>
</dbReference>
<keyword evidence="2 5" id="KW-0690">Ribosome biogenesis</keyword>
<comment type="similarity">
    <text evidence="5">Belongs to the YqgF HJR family.</text>
</comment>
<dbReference type="EMBL" id="LEKT01000015">
    <property type="protein sequence ID" value="KMO86781.1"/>
    <property type="molecule type" value="Genomic_DNA"/>
</dbReference>
<evidence type="ECO:0000313" key="8">
    <source>
        <dbReference type="Proteomes" id="UP000036503"/>
    </source>
</evidence>
<dbReference type="Proteomes" id="UP000036503">
    <property type="component" value="Unassembled WGS sequence"/>
</dbReference>
<comment type="caution">
    <text evidence="7">The sequence shown here is derived from an EMBL/GenBank/DDBJ whole genome shotgun (WGS) entry which is preliminary data.</text>
</comment>
<dbReference type="GO" id="GO:0005829">
    <property type="term" value="C:cytosol"/>
    <property type="evidence" value="ECO:0007669"/>
    <property type="project" value="TreeGrafter"/>
</dbReference>
<dbReference type="OrthoDB" id="9796140at2"/>
<protein>
    <recommendedName>
        <fullName evidence="5">Putative pre-16S rRNA nuclease</fullName>
        <ecNumber evidence="5">3.1.-.-</ecNumber>
    </recommendedName>
</protein>
<comment type="function">
    <text evidence="5">Could be a nuclease involved in processing of the 5'-end of pre-16S rRNA.</text>
</comment>
<dbReference type="SMART" id="SM00732">
    <property type="entry name" value="YqgFc"/>
    <property type="match status" value="1"/>
</dbReference>
<feature type="domain" description="YqgF/RNase H-like" evidence="6">
    <location>
        <begin position="1"/>
        <end position="102"/>
    </location>
</feature>